<evidence type="ECO:0000256" key="2">
    <source>
        <dbReference type="ARBA" id="ARBA00022857"/>
    </source>
</evidence>
<dbReference type="InterPro" id="IPR020904">
    <property type="entry name" value="Sc_DH/Rdtase_CS"/>
</dbReference>
<dbReference type="InterPro" id="IPR002347">
    <property type="entry name" value="SDR_fam"/>
</dbReference>
<comment type="similarity">
    <text evidence="1">Belongs to the short-chain dehydrogenases/reductases (SDR) family.</text>
</comment>
<comment type="caution">
    <text evidence="4">The sequence shown here is derived from an EMBL/GenBank/DDBJ whole genome shotgun (WGS) entry which is preliminary data.</text>
</comment>
<dbReference type="PANTHER" id="PTHR43180">
    <property type="entry name" value="3-OXOACYL-(ACYL-CARRIER-PROTEIN) REDUCTASE (AFU_ORTHOLOGUE AFUA_6G11210)"/>
    <property type="match status" value="1"/>
</dbReference>
<organism evidence="4 5">
    <name type="scientific">Purpureocillium lavendulum</name>
    <dbReference type="NCBI Taxonomy" id="1247861"/>
    <lineage>
        <taxon>Eukaryota</taxon>
        <taxon>Fungi</taxon>
        <taxon>Dikarya</taxon>
        <taxon>Ascomycota</taxon>
        <taxon>Pezizomycotina</taxon>
        <taxon>Sordariomycetes</taxon>
        <taxon>Hypocreomycetidae</taxon>
        <taxon>Hypocreales</taxon>
        <taxon>Ophiocordycipitaceae</taxon>
        <taxon>Purpureocillium</taxon>
    </lineage>
</organism>
<dbReference type="PRINTS" id="PR00081">
    <property type="entry name" value="GDHRDH"/>
</dbReference>
<dbReference type="Gene3D" id="3.40.50.720">
    <property type="entry name" value="NAD(P)-binding Rossmann-like Domain"/>
    <property type="match status" value="1"/>
</dbReference>
<sequence length="305" mass="31498">MAFSTRLLAGKVGIVTGAGSPHGIGRSLVLSLAAAGARAVYATDLTLANISSLQDEVRAAGSSCKIHGEVLDVSSEEQTIGVVKKAIADHRRLDFYFANAGIGGFRPLQDTDAAYYDRVNAVMQRSFFLAIRYAGQGMSNLSAEKTRPGGSIVVTSSMAGVSGGVADISYASAKAAVSHMVKSASVHLSSTHVRVNAMAPGFIRTSIMATSQAAVEGKAPERALSKEEALRQFDATLGRQGGGGGTSPYYYDRIPEPDEVAHLGVFLASDLAAAVNGQNIVADCGKTAAAFGESIMGPVAPMTPL</sequence>
<dbReference type="Proteomes" id="UP001163105">
    <property type="component" value="Unassembled WGS sequence"/>
</dbReference>
<dbReference type="AlphaFoldDB" id="A0AB34FHI9"/>
<dbReference type="EMBL" id="JAQHRD010000008">
    <property type="protein sequence ID" value="KAJ6438139.1"/>
    <property type="molecule type" value="Genomic_DNA"/>
</dbReference>
<dbReference type="SUPFAM" id="SSF51735">
    <property type="entry name" value="NAD(P)-binding Rossmann-fold domains"/>
    <property type="match status" value="1"/>
</dbReference>
<accession>A0AB34FHI9</accession>
<dbReference type="GO" id="GO:0016491">
    <property type="term" value="F:oxidoreductase activity"/>
    <property type="evidence" value="ECO:0007669"/>
    <property type="project" value="UniProtKB-KW"/>
</dbReference>
<keyword evidence="2" id="KW-0521">NADP</keyword>
<keyword evidence="3" id="KW-0560">Oxidoreductase</keyword>
<proteinExistence type="inferred from homology"/>
<reference evidence="4" key="1">
    <citation type="submission" date="2023-01" db="EMBL/GenBank/DDBJ databases">
        <title>The growth and conidiation of Purpureocillium lavendulum are regulated by nitrogen source and histone H3K14 acetylation.</title>
        <authorList>
            <person name="Tang P."/>
            <person name="Han J."/>
            <person name="Zhang C."/>
            <person name="Tang P."/>
            <person name="Qi F."/>
            <person name="Zhang K."/>
            <person name="Liang L."/>
        </authorList>
    </citation>
    <scope>NUCLEOTIDE SEQUENCE</scope>
    <source>
        <strain evidence="4">YMF1.00683</strain>
    </source>
</reference>
<evidence type="ECO:0000256" key="1">
    <source>
        <dbReference type="ARBA" id="ARBA00006484"/>
    </source>
</evidence>
<dbReference type="CDD" id="cd05233">
    <property type="entry name" value="SDR_c"/>
    <property type="match status" value="1"/>
</dbReference>
<gene>
    <name evidence="4" type="ORF">O9K51_08728</name>
</gene>
<protein>
    <submittedName>
        <fullName evidence="4">3-oxoacyl-reductase</fullName>
    </submittedName>
</protein>
<evidence type="ECO:0000313" key="4">
    <source>
        <dbReference type="EMBL" id="KAJ6438139.1"/>
    </source>
</evidence>
<evidence type="ECO:0000256" key="3">
    <source>
        <dbReference type="ARBA" id="ARBA00023002"/>
    </source>
</evidence>
<dbReference type="Pfam" id="PF00106">
    <property type="entry name" value="adh_short"/>
    <property type="match status" value="1"/>
</dbReference>
<dbReference type="PANTHER" id="PTHR43180:SF3">
    <property type="entry name" value="SHORT CHAIN DEHYDROGENASE MDPC-RELATED"/>
    <property type="match status" value="1"/>
</dbReference>
<evidence type="ECO:0000313" key="5">
    <source>
        <dbReference type="Proteomes" id="UP001163105"/>
    </source>
</evidence>
<dbReference type="PROSITE" id="PS00061">
    <property type="entry name" value="ADH_SHORT"/>
    <property type="match status" value="1"/>
</dbReference>
<dbReference type="InterPro" id="IPR036291">
    <property type="entry name" value="NAD(P)-bd_dom_sf"/>
</dbReference>
<keyword evidence="5" id="KW-1185">Reference proteome</keyword>
<name>A0AB34FHI9_9HYPO</name>